<protein>
    <recommendedName>
        <fullName evidence="1">glutathione-specific gamma-glutamylcyclotransferase</fullName>
        <ecNumber evidence="1">4.3.2.7</ecNumber>
    </recommendedName>
</protein>
<organism evidence="3 4">
    <name type="scientific">Trypanosoma vivax (strain Y486)</name>
    <dbReference type="NCBI Taxonomy" id="1055687"/>
    <lineage>
        <taxon>Eukaryota</taxon>
        <taxon>Discoba</taxon>
        <taxon>Euglenozoa</taxon>
        <taxon>Kinetoplastea</taxon>
        <taxon>Metakinetoplastina</taxon>
        <taxon>Trypanosomatida</taxon>
        <taxon>Trypanosomatidae</taxon>
        <taxon>Trypanosoma</taxon>
        <taxon>Duttonella</taxon>
    </lineage>
</organism>
<reference evidence="3 4" key="1">
    <citation type="journal article" date="2012" name="Proc. Natl. Acad. Sci. U.S.A.">
        <title>Antigenic diversity is generated by distinct evolutionary mechanisms in African trypanosome species.</title>
        <authorList>
            <person name="Jackson A.P."/>
            <person name="Berry A."/>
            <person name="Aslett M."/>
            <person name="Allison H.C."/>
            <person name="Burton P."/>
            <person name="Vavrova-Anderson J."/>
            <person name="Brown R."/>
            <person name="Browne H."/>
            <person name="Corton N."/>
            <person name="Hauser H."/>
            <person name="Gamble J."/>
            <person name="Gilderthorp R."/>
            <person name="Marcello L."/>
            <person name="McQuillan J."/>
            <person name="Otto T.D."/>
            <person name="Quail M.A."/>
            <person name="Sanders M.J."/>
            <person name="van Tonder A."/>
            <person name="Ginger M.L."/>
            <person name="Field M.C."/>
            <person name="Barry J.D."/>
            <person name="Hertz-Fowler C."/>
            <person name="Berriman M."/>
        </authorList>
    </citation>
    <scope>NUCLEOTIDE SEQUENCE</scope>
    <source>
        <strain evidence="3 4">Y486</strain>
    </source>
</reference>
<evidence type="ECO:0000256" key="2">
    <source>
        <dbReference type="ARBA" id="ARBA00023239"/>
    </source>
</evidence>
<dbReference type="PANTHER" id="PTHR12192">
    <property type="entry name" value="CATION TRANSPORT PROTEIN CHAC-RELATED"/>
    <property type="match status" value="1"/>
</dbReference>
<gene>
    <name evidence="3" type="ORF">TvY486_0001560</name>
</gene>
<dbReference type="AlphaFoldDB" id="F9WNA7"/>
<dbReference type="EMBL" id="CAEX01002410">
    <property type="protein sequence ID" value="CCD19023.1"/>
    <property type="molecule type" value="Genomic_DNA"/>
</dbReference>
<name>F9WNA7_TRYVY</name>
<dbReference type="Gene3D" id="3.10.490.10">
    <property type="entry name" value="Gamma-glutamyl cyclotransferase-like"/>
    <property type="match status" value="1"/>
</dbReference>
<accession>F9WNA7</accession>
<dbReference type="VEuPathDB" id="TriTrypDB:TvY486_0001560"/>
<keyword evidence="4" id="KW-1185">Reference proteome</keyword>
<dbReference type="Proteomes" id="UP000009027">
    <property type="component" value="Unassembled WGS sequence"/>
</dbReference>
<dbReference type="InterPro" id="IPR006840">
    <property type="entry name" value="ChaC"/>
</dbReference>
<dbReference type="OMA" id="DHREKDG"/>
<dbReference type="Pfam" id="PF04752">
    <property type="entry name" value="ChaC"/>
    <property type="match status" value="1"/>
</dbReference>
<proteinExistence type="predicted"/>
<dbReference type="InterPro" id="IPR036568">
    <property type="entry name" value="GGCT-like_sf"/>
</dbReference>
<dbReference type="EC" id="4.3.2.7" evidence="1"/>
<dbReference type="InterPro" id="IPR013024">
    <property type="entry name" value="GGCT-like"/>
</dbReference>
<evidence type="ECO:0000256" key="1">
    <source>
        <dbReference type="ARBA" id="ARBA00012344"/>
    </source>
</evidence>
<dbReference type="GO" id="GO:0061928">
    <property type="term" value="F:glutathione specific gamma-glutamylcyclotransferase activity"/>
    <property type="evidence" value="ECO:0007669"/>
    <property type="project" value="UniProtKB-EC"/>
</dbReference>
<dbReference type="GO" id="GO:0006751">
    <property type="term" value="P:glutathione catabolic process"/>
    <property type="evidence" value="ECO:0007669"/>
    <property type="project" value="InterPro"/>
</dbReference>
<evidence type="ECO:0000313" key="3">
    <source>
        <dbReference type="EMBL" id="CCD19023.1"/>
    </source>
</evidence>
<dbReference type="PANTHER" id="PTHR12192:SF2">
    <property type="entry name" value="GLUTATHIONE-SPECIFIC GAMMA-GLUTAMYLCYCLOTRANSFERASE 2"/>
    <property type="match status" value="1"/>
</dbReference>
<dbReference type="SUPFAM" id="SSF110857">
    <property type="entry name" value="Gamma-glutamyl cyclotransferase-like"/>
    <property type="match status" value="1"/>
</dbReference>
<sequence length="210" mass="22985">MASGIPVPLPPLQKMDCATPVSILVFGYGSIIWKQEFEYTRSFPCCVAGYRRVFFQGSTDHRGTPGKPGRVVTLIQSSEPNSFVAGVAFELPPDAAKREEILAKLDHRESGGYVREEVKLYDISTHEALNIAEGTLCLCYRATEENSEYLGEATEEVIAQQVADCAGPSGPNSEYVFKLAEGLRALGVEDAHVFTVEREVRRILGQGAAR</sequence>
<evidence type="ECO:0000313" key="4">
    <source>
        <dbReference type="Proteomes" id="UP000009027"/>
    </source>
</evidence>
<keyword evidence="2" id="KW-0456">Lyase</keyword>
<dbReference type="GO" id="GO:0005737">
    <property type="term" value="C:cytoplasm"/>
    <property type="evidence" value="ECO:0007669"/>
    <property type="project" value="TreeGrafter"/>
</dbReference>
<dbReference type="CDD" id="cd06661">
    <property type="entry name" value="GGCT_like"/>
    <property type="match status" value="1"/>
</dbReference>